<evidence type="ECO:0000256" key="7">
    <source>
        <dbReference type="ARBA" id="ARBA00022771"/>
    </source>
</evidence>
<sequence length="752" mass="83138">MRVASLQWGAVTDGQSSEVVPQPPRSQKGGVSSLAVSLRGGAGKATEEEMELRKKFLARKRAAFRHRDTPAVTFIGASMRSLPWRRRAVAASRVTSVGRCNGSTVQNSAHDSGDSCGICEDRAAVKIQAHFRGYLARRALRALRGLVKLQALVRGNIVRKQTTDMLRIAQALLRAQDRARAGRAHNSESSHSSTKSSHFHHSDPATPEKIERAIQSMSGKLDQLPMLKRNGSKSIGRVIIDQDKTRNSWNQLDHRRGPSMKAGQKDDAKSDKILESSSSCEVQSLSPVKFSSRGGSSKVPFPPSRSDDSRNKLSGYSDHPSYMACTESSMAKTRSLSAPKQRPQFETFVSTKRNLLHSYGDFGSSTLRGSVNYASKAYPGSGRLDRLGMPVRGNASGLNASDYWIRAPKQCPQTSSPIRSSSDNVADTTPLLSSAASGNDDRSRRNIRGQSLRGAARFLRRAGNRRLMREPSMLVREAAAEQLEERQSDWAYSKPVVVLDMMWNFAFVVVTAVVLVLSYPESPSMPLRLWIVGYALQCFLHMICVFIEYRRRRRRRSAVDGENLSSGSPGNATQLVSMAHLTDDDTSSVAKHLESANTMFSFIWWIMGFYWLSAGGQALAKESPLLYWTSIIFLAFDVLFIVFCVALACAIGIAVCCCLPCIIAILYAVADQEGAARDDVDQLPKYKFRRVGDIDKLNGETQGPFPRTELRQLPCGHHFHCTCVDKWLYINATCPLCKYNILKSSNHGSEQV</sequence>
<keyword evidence="11 15" id="KW-1133">Transmembrane helix</keyword>
<evidence type="ECO:0000256" key="4">
    <source>
        <dbReference type="ARBA" id="ARBA00022679"/>
    </source>
</evidence>
<evidence type="ECO:0000256" key="14">
    <source>
        <dbReference type="SAM" id="MobiDB-lite"/>
    </source>
</evidence>
<accession>A0A7J0DE76</accession>
<feature type="region of interest" description="Disordered" evidence="14">
    <location>
        <begin position="1"/>
        <end position="38"/>
    </location>
</feature>
<proteinExistence type="predicted"/>
<dbReference type="InterPro" id="IPR013083">
    <property type="entry name" value="Znf_RING/FYVE/PHD"/>
</dbReference>
<comment type="catalytic activity">
    <reaction evidence="1">
        <text>S-ubiquitinyl-[E2 ubiquitin-conjugating enzyme]-L-cysteine + [acceptor protein]-L-lysine = [E2 ubiquitin-conjugating enzyme]-L-cysteine + N(6)-ubiquitinyl-[acceptor protein]-L-lysine.</text>
        <dbReference type="EC" id="2.3.2.27"/>
    </reaction>
</comment>
<evidence type="ECO:0000256" key="13">
    <source>
        <dbReference type="PROSITE-ProRule" id="PRU00175"/>
    </source>
</evidence>
<dbReference type="Pfam" id="PF13639">
    <property type="entry name" value="zf-RING_2"/>
    <property type="match status" value="1"/>
</dbReference>
<dbReference type="EMBL" id="BJWL01000182">
    <property type="protein sequence ID" value="GFS33250.1"/>
    <property type="molecule type" value="Genomic_DNA"/>
</dbReference>
<dbReference type="Gene3D" id="3.30.40.10">
    <property type="entry name" value="Zinc/RING finger domain, C3HC4 (zinc finger)"/>
    <property type="match status" value="1"/>
</dbReference>
<dbReference type="GO" id="GO:0008270">
    <property type="term" value="F:zinc ion binding"/>
    <property type="evidence" value="ECO:0007669"/>
    <property type="project" value="UniProtKB-KW"/>
</dbReference>
<dbReference type="OrthoDB" id="8062037at2759"/>
<dbReference type="EC" id="2.3.2.27" evidence="3"/>
<comment type="caution">
    <text evidence="17">The sequence shown here is derived from an EMBL/GenBank/DDBJ whole genome shotgun (WGS) entry which is preliminary data.</text>
</comment>
<feature type="region of interest" description="Disordered" evidence="14">
    <location>
        <begin position="179"/>
        <end position="207"/>
    </location>
</feature>
<feature type="transmembrane region" description="Helical" evidence="15">
    <location>
        <begin position="529"/>
        <end position="547"/>
    </location>
</feature>
<evidence type="ECO:0000259" key="16">
    <source>
        <dbReference type="PROSITE" id="PS50089"/>
    </source>
</evidence>
<dbReference type="GO" id="GO:0000325">
    <property type="term" value="C:plant-type vacuole"/>
    <property type="evidence" value="ECO:0007669"/>
    <property type="project" value="TreeGrafter"/>
</dbReference>
<reference evidence="18" key="1">
    <citation type="submission" date="2019-07" db="EMBL/GenBank/DDBJ databases">
        <title>De Novo Assembly of kiwifruit Actinidia rufa.</title>
        <authorList>
            <person name="Sugita-Konishi S."/>
            <person name="Sato K."/>
            <person name="Mori E."/>
            <person name="Abe Y."/>
            <person name="Kisaki G."/>
            <person name="Hamano K."/>
            <person name="Suezawa K."/>
            <person name="Otani M."/>
            <person name="Fukuda T."/>
            <person name="Manabe T."/>
            <person name="Gomi K."/>
            <person name="Tabuchi M."/>
            <person name="Akimitsu K."/>
            <person name="Kataoka I."/>
        </authorList>
    </citation>
    <scope>NUCLEOTIDE SEQUENCE [LARGE SCALE GENOMIC DNA]</scope>
    <source>
        <strain evidence="18">cv. Fuchu</strain>
    </source>
</reference>
<keyword evidence="5 15" id="KW-0812">Transmembrane</keyword>
<dbReference type="PROSITE" id="PS50096">
    <property type="entry name" value="IQ"/>
    <property type="match status" value="2"/>
</dbReference>
<keyword evidence="12 15" id="KW-0472">Membrane</keyword>
<dbReference type="Gene3D" id="1.20.5.190">
    <property type="match status" value="1"/>
</dbReference>
<evidence type="ECO:0000256" key="15">
    <source>
        <dbReference type="SAM" id="Phobius"/>
    </source>
</evidence>
<evidence type="ECO:0000256" key="11">
    <source>
        <dbReference type="ARBA" id="ARBA00022989"/>
    </source>
</evidence>
<keyword evidence="4" id="KW-0808">Transferase</keyword>
<dbReference type="SUPFAM" id="SSF57850">
    <property type="entry name" value="RING/U-box"/>
    <property type="match status" value="1"/>
</dbReference>
<evidence type="ECO:0000256" key="12">
    <source>
        <dbReference type="ARBA" id="ARBA00023136"/>
    </source>
</evidence>
<keyword evidence="6" id="KW-0479">Metal-binding</keyword>
<feature type="compositionally biased region" description="Basic and acidic residues" evidence="14">
    <location>
        <begin position="263"/>
        <end position="274"/>
    </location>
</feature>
<dbReference type="InterPro" id="IPR000048">
    <property type="entry name" value="IQ_motif_EF-hand-BS"/>
</dbReference>
<evidence type="ECO:0000256" key="8">
    <source>
        <dbReference type="ARBA" id="ARBA00022786"/>
    </source>
</evidence>
<dbReference type="GO" id="GO:0005516">
    <property type="term" value="F:calmodulin binding"/>
    <property type="evidence" value="ECO:0007669"/>
    <property type="project" value="UniProtKB-KW"/>
</dbReference>
<feature type="domain" description="RING-type" evidence="16">
    <location>
        <begin position="713"/>
        <end position="738"/>
    </location>
</feature>
<evidence type="ECO:0000256" key="6">
    <source>
        <dbReference type="ARBA" id="ARBA00022723"/>
    </source>
</evidence>
<dbReference type="PROSITE" id="PS50089">
    <property type="entry name" value="ZF_RING_2"/>
    <property type="match status" value="1"/>
</dbReference>
<dbReference type="Pfam" id="PF13178">
    <property type="entry name" value="DUF4005"/>
    <property type="match status" value="1"/>
</dbReference>
<feature type="region of interest" description="Disordered" evidence="14">
    <location>
        <begin position="410"/>
        <end position="447"/>
    </location>
</feature>
<evidence type="ECO:0000313" key="18">
    <source>
        <dbReference type="Proteomes" id="UP000585474"/>
    </source>
</evidence>
<keyword evidence="9" id="KW-0862">Zinc</keyword>
<feature type="compositionally biased region" description="Low complexity" evidence="14">
    <location>
        <begin position="275"/>
        <end position="286"/>
    </location>
</feature>
<feature type="transmembrane region" description="Helical" evidence="15">
    <location>
        <begin position="496"/>
        <end position="517"/>
    </location>
</feature>
<dbReference type="SMART" id="SM00184">
    <property type="entry name" value="RING"/>
    <property type="match status" value="1"/>
</dbReference>
<dbReference type="GO" id="GO:0061630">
    <property type="term" value="F:ubiquitin protein ligase activity"/>
    <property type="evidence" value="ECO:0007669"/>
    <property type="project" value="UniProtKB-EC"/>
</dbReference>
<protein>
    <recommendedName>
        <fullName evidence="3">RING-type E3 ubiquitin transferase</fullName>
        <ecNumber evidence="3">2.3.2.27</ecNumber>
    </recommendedName>
</protein>
<comment type="subcellular location">
    <subcellularLocation>
        <location evidence="2">Membrane</location>
        <topology evidence="2">Multi-pass membrane protein</topology>
    </subcellularLocation>
</comment>
<evidence type="ECO:0000256" key="10">
    <source>
        <dbReference type="ARBA" id="ARBA00022860"/>
    </source>
</evidence>
<dbReference type="AlphaFoldDB" id="A0A7J0DE76"/>
<keyword evidence="18" id="KW-1185">Reference proteome</keyword>
<keyword evidence="8" id="KW-0833">Ubl conjugation pathway</keyword>
<evidence type="ECO:0000256" key="1">
    <source>
        <dbReference type="ARBA" id="ARBA00000900"/>
    </source>
</evidence>
<dbReference type="InterPro" id="IPR025064">
    <property type="entry name" value="DUF4005"/>
</dbReference>
<evidence type="ECO:0000256" key="3">
    <source>
        <dbReference type="ARBA" id="ARBA00012483"/>
    </source>
</evidence>
<evidence type="ECO:0000313" key="17">
    <source>
        <dbReference type="EMBL" id="GFS33250.1"/>
    </source>
</evidence>
<dbReference type="Pfam" id="PF00612">
    <property type="entry name" value="IQ"/>
    <property type="match status" value="1"/>
</dbReference>
<evidence type="ECO:0000256" key="9">
    <source>
        <dbReference type="ARBA" id="ARBA00022833"/>
    </source>
</evidence>
<feature type="compositionally biased region" description="Basic and acidic residues" evidence="14">
    <location>
        <begin position="240"/>
        <end position="256"/>
    </location>
</feature>
<dbReference type="PANTHER" id="PTHR45977">
    <property type="entry name" value="TARGET OF ERK KINASE MPK-1"/>
    <property type="match status" value="1"/>
</dbReference>
<name>A0A7J0DE76_9ERIC</name>
<dbReference type="Proteomes" id="UP000585474">
    <property type="component" value="Unassembled WGS sequence"/>
</dbReference>
<evidence type="ECO:0000256" key="2">
    <source>
        <dbReference type="ARBA" id="ARBA00004141"/>
    </source>
</evidence>
<feature type="compositionally biased region" description="Polar residues" evidence="14">
    <location>
        <begin position="411"/>
        <end position="437"/>
    </location>
</feature>
<dbReference type="SMART" id="SM00015">
    <property type="entry name" value="IQ"/>
    <property type="match status" value="2"/>
</dbReference>
<keyword evidence="7 13" id="KW-0863">Zinc-finger</keyword>
<dbReference type="GO" id="GO:0006511">
    <property type="term" value="P:ubiquitin-dependent protein catabolic process"/>
    <property type="evidence" value="ECO:0007669"/>
    <property type="project" value="TreeGrafter"/>
</dbReference>
<dbReference type="PANTHER" id="PTHR45977:SF28">
    <property type="entry name" value="OS02G0674700 PROTEIN"/>
    <property type="match status" value="1"/>
</dbReference>
<gene>
    <name evidence="17" type="ORF">Acr_00g0027400</name>
</gene>
<dbReference type="GO" id="GO:0016567">
    <property type="term" value="P:protein ubiquitination"/>
    <property type="evidence" value="ECO:0007669"/>
    <property type="project" value="TreeGrafter"/>
</dbReference>
<feature type="compositionally biased region" description="Basic and acidic residues" evidence="14">
    <location>
        <begin position="179"/>
        <end position="188"/>
    </location>
</feature>
<dbReference type="InterPro" id="IPR001841">
    <property type="entry name" value="Znf_RING"/>
</dbReference>
<feature type="region of interest" description="Disordered" evidence="14">
    <location>
        <begin position="233"/>
        <end position="321"/>
    </location>
</feature>
<organism evidence="17 18">
    <name type="scientific">Actinidia rufa</name>
    <dbReference type="NCBI Taxonomy" id="165716"/>
    <lineage>
        <taxon>Eukaryota</taxon>
        <taxon>Viridiplantae</taxon>
        <taxon>Streptophyta</taxon>
        <taxon>Embryophyta</taxon>
        <taxon>Tracheophyta</taxon>
        <taxon>Spermatophyta</taxon>
        <taxon>Magnoliopsida</taxon>
        <taxon>eudicotyledons</taxon>
        <taxon>Gunneridae</taxon>
        <taxon>Pentapetalae</taxon>
        <taxon>asterids</taxon>
        <taxon>Ericales</taxon>
        <taxon>Actinidiaceae</taxon>
        <taxon>Actinidia</taxon>
    </lineage>
</organism>
<keyword evidence="10" id="KW-0112">Calmodulin-binding</keyword>
<evidence type="ECO:0000256" key="5">
    <source>
        <dbReference type="ARBA" id="ARBA00022692"/>
    </source>
</evidence>
<feature type="transmembrane region" description="Helical" evidence="15">
    <location>
        <begin position="640"/>
        <end position="669"/>
    </location>
</feature>
<dbReference type="GO" id="GO:0016020">
    <property type="term" value="C:membrane"/>
    <property type="evidence" value="ECO:0007669"/>
    <property type="project" value="UniProtKB-SubCell"/>
</dbReference>
<feature type="transmembrane region" description="Helical" evidence="15">
    <location>
        <begin position="602"/>
        <end position="620"/>
    </location>
</feature>